<keyword evidence="2" id="KW-0238">DNA-binding</keyword>
<evidence type="ECO:0000259" key="5">
    <source>
        <dbReference type="Pfam" id="PF13377"/>
    </source>
</evidence>
<evidence type="ECO:0000256" key="2">
    <source>
        <dbReference type="ARBA" id="ARBA00023125"/>
    </source>
</evidence>
<feature type="region of interest" description="Disordered" evidence="4">
    <location>
        <begin position="1"/>
        <end position="30"/>
    </location>
</feature>
<gene>
    <name evidence="6" type="ORF">FGD71_027955</name>
</gene>
<dbReference type="PANTHER" id="PTHR30146">
    <property type="entry name" value="LACI-RELATED TRANSCRIPTIONAL REPRESSOR"/>
    <property type="match status" value="1"/>
</dbReference>
<dbReference type="Pfam" id="PF13377">
    <property type="entry name" value="Peripla_BP_3"/>
    <property type="match status" value="1"/>
</dbReference>
<name>A0A505DL50_9ACTN</name>
<comment type="caution">
    <text evidence="6">The sequence shown here is derived from an EMBL/GenBank/DDBJ whole genome shotgun (WGS) entry which is preliminary data.</text>
</comment>
<evidence type="ECO:0000256" key="4">
    <source>
        <dbReference type="SAM" id="MobiDB-lite"/>
    </source>
</evidence>
<dbReference type="GO" id="GO:0000976">
    <property type="term" value="F:transcription cis-regulatory region binding"/>
    <property type="evidence" value="ECO:0007669"/>
    <property type="project" value="TreeGrafter"/>
</dbReference>
<evidence type="ECO:0000313" key="7">
    <source>
        <dbReference type="Proteomes" id="UP000317378"/>
    </source>
</evidence>
<dbReference type="GO" id="GO:0003700">
    <property type="term" value="F:DNA-binding transcription factor activity"/>
    <property type="evidence" value="ECO:0007669"/>
    <property type="project" value="TreeGrafter"/>
</dbReference>
<protein>
    <submittedName>
        <fullName evidence="6">LacI family transcriptional regulator</fullName>
    </submittedName>
</protein>
<proteinExistence type="predicted"/>
<reference evidence="6 7" key="1">
    <citation type="submission" date="2019-06" db="EMBL/GenBank/DDBJ databases">
        <title>Streptomyces sporangiiformans sp. nov., a novel actinomycete isolated from soil in Mount Song.</title>
        <authorList>
            <person name="Han L."/>
        </authorList>
    </citation>
    <scope>NUCLEOTIDE SEQUENCE [LARGE SCALE GENOMIC DNA]</scope>
    <source>
        <strain evidence="6 7">NEAU-SSA 1</strain>
    </source>
</reference>
<evidence type="ECO:0000256" key="1">
    <source>
        <dbReference type="ARBA" id="ARBA00023015"/>
    </source>
</evidence>
<feature type="region of interest" description="Disordered" evidence="4">
    <location>
        <begin position="338"/>
        <end position="358"/>
    </location>
</feature>
<sequence>MVEQEQEPRFTARTAGRFHEGGCLGDEGPDSRVRHRGQHGVAQGVGGQTGADVEHSAGAHGVVEDRGPPLEVTGCVGGDHVRVGSAVNAPLLRGFASVLRATGRPLTVSHADDDHDWLDNLLAHHPGGAVLVLSPVPPAVQRRLAESRLPTVVLDTIGDAPAEMNTVGATQWRGGVLAAQHLTELGHRRIALVTGPLDLVCCRARFGGYLAALRAARIRPDRALIQSVPFQTEPARRAAHALLDGYRPPTAFVTGNDLQALGVIEACAERGPRVPEDVSVVGFDDLDAARSAAPALTTVRQPFEEMAAESIRVLGIVSDDPSPAPVRLDMSVDLVVRKSTGPAPGDSPRPLFPLPGPN</sequence>
<dbReference type="Proteomes" id="UP000317378">
    <property type="component" value="Unassembled WGS sequence"/>
</dbReference>
<feature type="compositionally biased region" description="Pro residues" evidence="4">
    <location>
        <begin position="345"/>
        <end position="358"/>
    </location>
</feature>
<keyword evidence="1" id="KW-0805">Transcription regulation</keyword>
<evidence type="ECO:0000256" key="3">
    <source>
        <dbReference type="ARBA" id="ARBA00023163"/>
    </source>
</evidence>
<dbReference type="InterPro" id="IPR028082">
    <property type="entry name" value="Peripla_BP_I"/>
</dbReference>
<dbReference type="Gene3D" id="3.40.50.2300">
    <property type="match status" value="2"/>
</dbReference>
<dbReference type="OrthoDB" id="4328800at2"/>
<dbReference type="EMBL" id="VCHX02000165">
    <property type="protein sequence ID" value="TPQ19091.1"/>
    <property type="molecule type" value="Genomic_DNA"/>
</dbReference>
<keyword evidence="7" id="KW-1185">Reference proteome</keyword>
<organism evidence="6 7">
    <name type="scientific">Streptomyces sporangiiformans</name>
    <dbReference type="NCBI Taxonomy" id="2315329"/>
    <lineage>
        <taxon>Bacteria</taxon>
        <taxon>Bacillati</taxon>
        <taxon>Actinomycetota</taxon>
        <taxon>Actinomycetes</taxon>
        <taxon>Kitasatosporales</taxon>
        <taxon>Streptomycetaceae</taxon>
        <taxon>Streptomyces</taxon>
    </lineage>
</organism>
<dbReference type="AlphaFoldDB" id="A0A505DL50"/>
<dbReference type="InterPro" id="IPR046335">
    <property type="entry name" value="LacI/GalR-like_sensor"/>
</dbReference>
<keyword evidence="3" id="KW-0804">Transcription</keyword>
<feature type="compositionally biased region" description="Basic and acidic residues" evidence="4">
    <location>
        <begin position="1"/>
        <end position="10"/>
    </location>
</feature>
<feature type="domain" description="Transcriptional regulator LacI/GalR-like sensor" evidence="5">
    <location>
        <begin position="179"/>
        <end position="340"/>
    </location>
</feature>
<evidence type="ECO:0000313" key="6">
    <source>
        <dbReference type="EMBL" id="TPQ19091.1"/>
    </source>
</evidence>
<accession>A0A505DL50</accession>
<dbReference type="RefSeq" id="WP_119103295.1">
    <property type="nucleotide sequence ID" value="NZ_QXMJ01000165.1"/>
</dbReference>
<dbReference type="PANTHER" id="PTHR30146:SF153">
    <property type="entry name" value="LACTOSE OPERON REPRESSOR"/>
    <property type="match status" value="1"/>
</dbReference>
<dbReference type="SUPFAM" id="SSF53822">
    <property type="entry name" value="Periplasmic binding protein-like I"/>
    <property type="match status" value="1"/>
</dbReference>